<evidence type="ECO:0000256" key="2">
    <source>
        <dbReference type="ARBA" id="ARBA00022614"/>
    </source>
</evidence>
<dbReference type="GO" id="GO:0048471">
    <property type="term" value="C:perinuclear region of cytoplasm"/>
    <property type="evidence" value="ECO:0007669"/>
    <property type="project" value="TreeGrafter"/>
</dbReference>
<keyword evidence="2" id="KW-0433">Leucine-rich repeat</keyword>
<evidence type="ECO:0000313" key="4">
    <source>
        <dbReference type="EMBL" id="CAD8379442.1"/>
    </source>
</evidence>
<dbReference type="GO" id="GO:0031267">
    <property type="term" value="F:small GTPase binding"/>
    <property type="evidence" value="ECO:0007669"/>
    <property type="project" value="TreeGrafter"/>
</dbReference>
<evidence type="ECO:0000256" key="3">
    <source>
        <dbReference type="ARBA" id="ARBA00022737"/>
    </source>
</evidence>
<dbReference type="InterPro" id="IPR001611">
    <property type="entry name" value="Leu-rich_rpt"/>
</dbReference>
<organism evidence="4">
    <name type="scientific">Pyrodinium bahamense</name>
    <dbReference type="NCBI Taxonomy" id="73915"/>
    <lineage>
        <taxon>Eukaryota</taxon>
        <taxon>Sar</taxon>
        <taxon>Alveolata</taxon>
        <taxon>Dinophyceae</taxon>
        <taxon>Gonyaulacales</taxon>
        <taxon>Pyrocystaceae</taxon>
        <taxon>Pyrodinium</taxon>
    </lineage>
</organism>
<dbReference type="Pfam" id="PF13516">
    <property type="entry name" value="LRR_6"/>
    <property type="match status" value="1"/>
</dbReference>
<gene>
    <name evidence="4" type="ORF">PBAH0796_LOCUS24302</name>
</gene>
<accession>A0A7S0B005</accession>
<dbReference type="GO" id="GO:0005829">
    <property type="term" value="C:cytosol"/>
    <property type="evidence" value="ECO:0007669"/>
    <property type="project" value="TreeGrafter"/>
</dbReference>
<sequence length="100" mass="10801">MILSNNRVGDAGAEALAKALCSNQTLLELRLGNGVFIDSNRNSIGEAGAKALEEALQTNRALRKMDLRYNWIPESTLTRIEEALIGRSLQETGASGSEEP</sequence>
<dbReference type="PANTHER" id="PTHR24113">
    <property type="entry name" value="RAN GTPASE-ACTIVATING PROTEIN 1"/>
    <property type="match status" value="1"/>
</dbReference>
<keyword evidence="3" id="KW-0677">Repeat</keyword>
<dbReference type="GO" id="GO:0006913">
    <property type="term" value="P:nucleocytoplasmic transport"/>
    <property type="evidence" value="ECO:0007669"/>
    <property type="project" value="TreeGrafter"/>
</dbReference>
<proteinExistence type="predicted"/>
<dbReference type="SUPFAM" id="SSF52047">
    <property type="entry name" value="RNI-like"/>
    <property type="match status" value="1"/>
</dbReference>
<dbReference type="InterPro" id="IPR032675">
    <property type="entry name" value="LRR_dom_sf"/>
</dbReference>
<protein>
    <submittedName>
        <fullName evidence="4">Uncharacterized protein</fullName>
    </submittedName>
</protein>
<dbReference type="Gene3D" id="3.80.10.10">
    <property type="entry name" value="Ribonuclease Inhibitor"/>
    <property type="match status" value="1"/>
</dbReference>
<name>A0A7S0B005_9DINO</name>
<dbReference type="PANTHER" id="PTHR24113:SF12">
    <property type="entry name" value="RAN GTPASE-ACTIVATING PROTEIN 1"/>
    <property type="match status" value="1"/>
</dbReference>
<dbReference type="GO" id="GO:0005096">
    <property type="term" value="F:GTPase activator activity"/>
    <property type="evidence" value="ECO:0007669"/>
    <property type="project" value="UniProtKB-KW"/>
</dbReference>
<reference evidence="4" key="1">
    <citation type="submission" date="2021-01" db="EMBL/GenBank/DDBJ databases">
        <authorList>
            <person name="Corre E."/>
            <person name="Pelletier E."/>
            <person name="Niang G."/>
            <person name="Scheremetjew M."/>
            <person name="Finn R."/>
            <person name="Kale V."/>
            <person name="Holt S."/>
            <person name="Cochrane G."/>
            <person name="Meng A."/>
            <person name="Brown T."/>
            <person name="Cohen L."/>
        </authorList>
    </citation>
    <scope>NUCLEOTIDE SEQUENCE</scope>
    <source>
        <strain evidence="4">Pbaha01</strain>
    </source>
</reference>
<keyword evidence="1" id="KW-0343">GTPase activation</keyword>
<dbReference type="AlphaFoldDB" id="A0A7S0B005"/>
<dbReference type="SMART" id="SM00368">
    <property type="entry name" value="LRR_RI"/>
    <property type="match status" value="3"/>
</dbReference>
<evidence type="ECO:0000256" key="1">
    <source>
        <dbReference type="ARBA" id="ARBA00022468"/>
    </source>
</evidence>
<dbReference type="EMBL" id="HBEG01039818">
    <property type="protein sequence ID" value="CAD8379442.1"/>
    <property type="molecule type" value="Transcribed_RNA"/>
</dbReference>
<dbReference type="GO" id="GO:0005634">
    <property type="term" value="C:nucleus"/>
    <property type="evidence" value="ECO:0007669"/>
    <property type="project" value="TreeGrafter"/>
</dbReference>
<dbReference type="InterPro" id="IPR027038">
    <property type="entry name" value="RanGap"/>
</dbReference>